<protein>
    <submittedName>
        <fullName evidence="1">(salmon louse) hypothetical protein</fullName>
    </submittedName>
</protein>
<name>A0A7R8CXD4_LEPSM</name>
<gene>
    <name evidence="1" type="ORF">LSAA_9810</name>
</gene>
<evidence type="ECO:0000313" key="1">
    <source>
        <dbReference type="EMBL" id="CAF2959677.1"/>
    </source>
</evidence>
<evidence type="ECO:0000313" key="2">
    <source>
        <dbReference type="Proteomes" id="UP000675881"/>
    </source>
</evidence>
<proteinExistence type="predicted"/>
<reference evidence="1" key="1">
    <citation type="submission" date="2021-02" db="EMBL/GenBank/DDBJ databases">
        <authorList>
            <person name="Bekaert M."/>
        </authorList>
    </citation>
    <scope>NUCLEOTIDE SEQUENCE</scope>
    <source>
        <strain evidence="1">IoA-00</strain>
    </source>
</reference>
<organism evidence="1 2">
    <name type="scientific">Lepeophtheirus salmonis</name>
    <name type="common">Salmon louse</name>
    <name type="synonym">Caligus salmonis</name>
    <dbReference type="NCBI Taxonomy" id="72036"/>
    <lineage>
        <taxon>Eukaryota</taxon>
        <taxon>Metazoa</taxon>
        <taxon>Ecdysozoa</taxon>
        <taxon>Arthropoda</taxon>
        <taxon>Crustacea</taxon>
        <taxon>Multicrustacea</taxon>
        <taxon>Hexanauplia</taxon>
        <taxon>Copepoda</taxon>
        <taxon>Siphonostomatoida</taxon>
        <taxon>Caligidae</taxon>
        <taxon>Lepeophtheirus</taxon>
    </lineage>
</organism>
<keyword evidence="2" id="KW-1185">Reference proteome</keyword>
<sequence>MVKAGQVNVDVVAGIDSKTSLQHLGNQAAESTIRDDENIEQCINNEGSTQKQIKRVSKRCQQRYNMVFFFQDRWAYEAKLIKSIHNGKMRAANNENQMNKLLLIIAEVEKSFKKKLWEEELKTANQKQLLF</sequence>
<dbReference type="AlphaFoldDB" id="A0A7R8CXD4"/>
<dbReference type="Proteomes" id="UP000675881">
    <property type="component" value="Chromosome 5"/>
</dbReference>
<dbReference type="EMBL" id="HG994584">
    <property type="protein sequence ID" value="CAF2959677.1"/>
    <property type="molecule type" value="Genomic_DNA"/>
</dbReference>
<accession>A0A7R8CXD4</accession>